<reference evidence="2 3" key="1">
    <citation type="submission" date="2020-09" db="EMBL/GenBank/DDBJ databases">
        <title>Pseudoxanthomonas sp. CAU 1598 isolated from sand of Yaerae Beach.</title>
        <authorList>
            <person name="Kim W."/>
        </authorList>
    </citation>
    <scope>NUCLEOTIDE SEQUENCE [LARGE SCALE GENOMIC DNA]</scope>
    <source>
        <strain evidence="2 3">CAU 1598</strain>
    </source>
</reference>
<feature type="compositionally biased region" description="Pro residues" evidence="1">
    <location>
        <begin position="92"/>
        <end position="102"/>
    </location>
</feature>
<organism evidence="2 3">
    <name type="scientific">Pseudomarimonas arenosa</name>
    <dbReference type="NCBI Taxonomy" id="2774145"/>
    <lineage>
        <taxon>Bacteria</taxon>
        <taxon>Pseudomonadati</taxon>
        <taxon>Pseudomonadota</taxon>
        <taxon>Gammaproteobacteria</taxon>
        <taxon>Lysobacterales</taxon>
        <taxon>Lysobacteraceae</taxon>
        <taxon>Pseudomarimonas</taxon>
    </lineage>
</organism>
<dbReference type="PRINTS" id="PR00394">
    <property type="entry name" value="RHSPROTEIN"/>
</dbReference>
<evidence type="ECO:0000313" key="2">
    <source>
        <dbReference type="EMBL" id="MBD8528288.1"/>
    </source>
</evidence>
<accession>A0AAW3ZQ08</accession>
<dbReference type="EMBL" id="JACYTR010000115">
    <property type="protein sequence ID" value="MBD8528288.1"/>
    <property type="molecule type" value="Genomic_DNA"/>
</dbReference>
<evidence type="ECO:0000256" key="1">
    <source>
        <dbReference type="SAM" id="MobiDB-lite"/>
    </source>
</evidence>
<dbReference type="InterPro" id="IPR022385">
    <property type="entry name" value="Rhs_assc_core"/>
</dbReference>
<dbReference type="InterPro" id="IPR050708">
    <property type="entry name" value="T6SS_VgrG/RHS"/>
</dbReference>
<evidence type="ECO:0000313" key="3">
    <source>
        <dbReference type="Proteomes" id="UP000613768"/>
    </source>
</evidence>
<feature type="region of interest" description="Disordered" evidence="1">
    <location>
        <begin position="88"/>
        <end position="123"/>
    </location>
</feature>
<comment type="caution">
    <text evidence="2">The sequence shown here is derived from an EMBL/GenBank/DDBJ whole genome shotgun (WGS) entry which is preliminary data.</text>
</comment>
<dbReference type="NCBIfam" id="TIGR03696">
    <property type="entry name" value="Rhs_assc_core"/>
    <property type="match status" value="1"/>
</dbReference>
<protein>
    <submittedName>
        <fullName evidence="2">RHS repeat-associated core domain-containing protein</fullName>
    </submittedName>
</protein>
<name>A0AAW3ZQ08_9GAMM</name>
<dbReference type="RefSeq" id="WP_192031707.1">
    <property type="nucleotide sequence ID" value="NZ_JACYTR010000115.1"/>
</dbReference>
<gene>
    <name evidence="2" type="ORF">IFO71_21290</name>
</gene>
<proteinExistence type="predicted"/>
<dbReference type="AlphaFoldDB" id="A0AAW3ZQ08"/>
<dbReference type="PANTHER" id="PTHR32305:SF15">
    <property type="entry name" value="PROTEIN RHSA-RELATED"/>
    <property type="match status" value="1"/>
</dbReference>
<dbReference type="PANTHER" id="PTHR32305">
    <property type="match status" value="1"/>
</dbReference>
<dbReference type="Gene3D" id="2.180.10.10">
    <property type="entry name" value="RHS repeat-associated core"/>
    <property type="match status" value="1"/>
</dbReference>
<keyword evidence="3" id="KW-1185">Reference proteome</keyword>
<sequence length="220" mass="24009">MAIGVGDTPADGNPAGLGEFDYTLRFLGQQFDRETGLHYNYYRDYDPSTGRYIQSDPIGLEGGINPYVYVAAQPLVAWDAEGLRYPGSAIPQPKPGKPPRSPAKPLNCNCGPSSGGKAPHGNSKDYKGPTHVYVITDNHNGSLLKVGKGKGNGIGGSQRCMTQTRRLNRLPGNDGRFECVVRRQFCSTADALRYETDLRDKLRGVGNSLPGNREHMRGRR</sequence>
<dbReference type="Proteomes" id="UP000613768">
    <property type="component" value="Unassembled WGS sequence"/>
</dbReference>